<feature type="binding site" evidence="9">
    <location>
        <position position="302"/>
    </location>
    <ligand>
        <name>FAD</name>
        <dbReference type="ChEBI" id="CHEBI:57692"/>
    </ligand>
</feature>
<organism evidence="14 15">
    <name type="scientific">Mycoplasmopsis bovigenitalium 51080</name>
    <dbReference type="NCBI Taxonomy" id="1188235"/>
    <lineage>
        <taxon>Bacteria</taxon>
        <taxon>Bacillati</taxon>
        <taxon>Mycoplasmatota</taxon>
        <taxon>Mycoplasmoidales</taxon>
        <taxon>Metamycoplasmataceae</taxon>
        <taxon>Mycoplasmopsis</taxon>
    </lineage>
</organism>
<feature type="domain" description="FAD/NAD(P)-binding" evidence="13">
    <location>
        <begin position="4"/>
        <end position="315"/>
    </location>
</feature>
<dbReference type="PANTHER" id="PTHR22912:SF217">
    <property type="entry name" value="DIHYDROLIPOYL DEHYDROGENASE"/>
    <property type="match status" value="1"/>
</dbReference>
<feature type="active site" description="Proton acceptor" evidence="8">
    <location>
        <position position="437"/>
    </location>
</feature>
<dbReference type="eggNOG" id="COG1249">
    <property type="taxonomic scope" value="Bacteria"/>
</dbReference>
<evidence type="ECO:0000256" key="8">
    <source>
        <dbReference type="PIRSR" id="PIRSR000350-2"/>
    </source>
</evidence>
<evidence type="ECO:0000256" key="7">
    <source>
        <dbReference type="ARBA" id="ARBA00023284"/>
    </source>
</evidence>
<evidence type="ECO:0000259" key="13">
    <source>
        <dbReference type="Pfam" id="PF07992"/>
    </source>
</evidence>
<dbReference type="InterPro" id="IPR001100">
    <property type="entry name" value="Pyr_nuc-diS_OxRdtase"/>
</dbReference>
<dbReference type="InterPro" id="IPR004099">
    <property type="entry name" value="Pyr_nucl-diS_OxRdtase_dimer"/>
</dbReference>
<evidence type="ECO:0000313" key="15">
    <source>
        <dbReference type="Proteomes" id="UP000013220"/>
    </source>
</evidence>
<dbReference type="SUPFAM" id="SSF55424">
    <property type="entry name" value="FAD/NAD-linked reductases, dimerisation (C-terminal) domain"/>
    <property type="match status" value="1"/>
</dbReference>
<comment type="cofactor">
    <cofactor evidence="9">
        <name>FAD</name>
        <dbReference type="ChEBI" id="CHEBI:57692"/>
    </cofactor>
    <text evidence="9">Binds 1 FAD per subunit.</text>
</comment>
<dbReference type="Proteomes" id="UP000013220">
    <property type="component" value="Unassembled WGS sequence"/>
</dbReference>
<dbReference type="InterPro" id="IPR036188">
    <property type="entry name" value="FAD/NAD-bd_sf"/>
</dbReference>
<dbReference type="GO" id="GO:0004148">
    <property type="term" value="F:dihydrolipoyl dehydrogenase (NADH) activity"/>
    <property type="evidence" value="ECO:0007669"/>
    <property type="project" value="TreeGrafter"/>
</dbReference>
<dbReference type="GO" id="GO:0006103">
    <property type="term" value="P:2-oxoglutarate metabolic process"/>
    <property type="evidence" value="ECO:0007669"/>
    <property type="project" value="TreeGrafter"/>
</dbReference>
<feature type="disulfide bond" description="Redox-active" evidence="10">
    <location>
        <begin position="41"/>
        <end position="46"/>
    </location>
</feature>
<dbReference type="STRING" id="1188235.MBVG_1550"/>
<feature type="binding site" evidence="9">
    <location>
        <position position="50"/>
    </location>
    <ligand>
        <name>FAD</name>
        <dbReference type="ChEBI" id="CHEBI:57692"/>
    </ligand>
</feature>
<dbReference type="InterPro" id="IPR023753">
    <property type="entry name" value="FAD/NAD-binding_dom"/>
</dbReference>
<evidence type="ECO:0000256" key="2">
    <source>
        <dbReference type="ARBA" id="ARBA00022630"/>
    </source>
</evidence>
<evidence type="ECO:0000256" key="1">
    <source>
        <dbReference type="ARBA" id="ARBA00007532"/>
    </source>
</evidence>
<dbReference type="PROSITE" id="PS00076">
    <property type="entry name" value="PYRIDINE_REDOX_1"/>
    <property type="match status" value="1"/>
</dbReference>
<evidence type="ECO:0000256" key="11">
    <source>
        <dbReference type="RuleBase" id="RU003691"/>
    </source>
</evidence>
<keyword evidence="6" id="KW-1015">Disulfide bond</keyword>
<keyword evidence="15" id="KW-1185">Reference proteome</keyword>
<dbReference type="EMBL" id="AORH01000011">
    <property type="protein sequence ID" value="ENY70120.1"/>
    <property type="molecule type" value="Genomic_DNA"/>
</dbReference>
<evidence type="ECO:0000256" key="4">
    <source>
        <dbReference type="ARBA" id="ARBA00023002"/>
    </source>
</evidence>
<keyword evidence="3 9" id="KW-0274">FAD</keyword>
<keyword evidence="5 9" id="KW-0520">NAD</keyword>
<gene>
    <name evidence="14" type="primary">pdhD-2</name>
    <name evidence="14" type="ORF">MBVG_1550</name>
</gene>
<dbReference type="PIRSF" id="PIRSF000350">
    <property type="entry name" value="Mercury_reductase_MerA"/>
    <property type="match status" value="1"/>
</dbReference>
<evidence type="ECO:0000256" key="9">
    <source>
        <dbReference type="PIRSR" id="PIRSR000350-3"/>
    </source>
</evidence>
<dbReference type="OrthoDB" id="9807946at2"/>
<dbReference type="SUPFAM" id="SSF51905">
    <property type="entry name" value="FAD/NAD(P)-binding domain"/>
    <property type="match status" value="1"/>
</dbReference>
<comment type="caution">
    <text evidence="14">The sequence shown here is derived from an EMBL/GenBank/DDBJ whole genome shotgun (WGS) entry which is preliminary data.</text>
</comment>
<dbReference type="InterPro" id="IPR016156">
    <property type="entry name" value="FAD/NAD-linked_Rdtase_dimer_sf"/>
</dbReference>
<accession>N9TVM7</accession>
<dbReference type="PRINTS" id="PR00368">
    <property type="entry name" value="FADPNR"/>
</dbReference>
<dbReference type="Gene3D" id="3.30.390.30">
    <property type="match status" value="1"/>
</dbReference>
<feature type="binding site" evidence="9">
    <location>
        <position position="263"/>
    </location>
    <ligand>
        <name>NAD(+)</name>
        <dbReference type="ChEBI" id="CHEBI:57540"/>
    </ligand>
</feature>
<dbReference type="RefSeq" id="WP_004419272.1">
    <property type="nucleotide sequence ID" value="NZ_AORH01000011.1"/>
</dbReference>
<feature type="binding site" evidence="9">
    <location>
        <begin position="178"/>
        <end position="185"/>
    </location>
    <ligand>
        <name>NAD(+)</name>
        <dbReference type="ChEBI" id="CHEBI:57540"/>
    </ligand>
</feature>
<comment type="similarity">
    <text evidence="1 11">Belongs to the class-I pyridine nucleotide-disulfide oxidoreductase family.</text>
</comment>
<keyword evidence="7 11" id="KW-0676">Redox-active center</keyword>
<dbReference type="PRINTS" id="PR00411">
    <property type="entry name" value="PNDRDTASEI"/>
</dbReference>
<dbReference type="InterPro" id="IPR050151">
    <property type="entry name" value="Class-I_Pyr_Nuc-Dis_Oxidored"/>
</dbReference>
<name>N9TVM7_9BACT</name>
<evidence type="ECO:0000256" key="5">
    <source>
        <dbReference type="ARBA" id="ARBA00023027"/>
    </source>
</evidence>
<keyword evidence="9" id="KW-0547">Nucleotide-binding</keyword>
<evidence type="ECO:0000313" key="14">
    <source>
        <dbReference type="EMBL" id="ENY70120.1"/>
    </source>
</evidence>
<evidence type="ECO:0000256" key="6">
    <source>
        <dbReference type="ARBA" id="ARBA00023157"/>
    </source>
</evidence>
<sequence length="455" mass="50301">MNKYDIVIIGSGPGGYPLATLLAKKGKKVALIEKDQLGGTCINVGCIPTKSLVKSAYVLDTISHSQKFGIEINLVDINVKTIQNRRQLIKQKMNNNVKNQLNLANVDIYNGTAKLIDQNTIIVNEKQIQFDKAVLATGAKSREIDLPGADNAREKNFLINSNQALIIDEKIKSLTIIGSGPVALEFAYIYSTFGTKVTILDVNEFMGKYDIELASAIKQYLTNRNIEIIDNVKLIKFDENELFYNSNGQEKSIKSSKILSAIGRVANLEAIGNIGIELNEKGFIKVNDSMQTNIKNIYALGDATGLMMLSSVAYKTSDIIAKHILGHNFETLNTNFVPWSIYLNPEISGVGQSEKELTAKNVEFEAIVFNASSLPRNLANGSINEFDFIKFLIDKKTGLILGAQMFLEGSSLVINQIAQAMQMGIKFADLQKFTFTHPTVTEAIYYLSKAHYFAK</sequence>
<evidence type="ECO:0000256" key="10">
    <source>
        <dbReference type="PIRSR" id="PIRSR000350-4"/>
    </source>
</evidence>
<proteinExistence type="inferred from homology"/>
<dbReference type="Pfam" id="PF07992">
    <property type="entry name" value="Pyr_redox_2"/>
    <property type="match status" value="1"/>
</dbReference>
<dbReference type="NCBIfam" id="NF004945">
    <property type="entry name" value="PRK06292.2-3"/>
    <property type="match status" value="1"/>
</dbReference>
<feature type="domain" description="Pyridine nucleotide-disulphide oxidoreductase dimerisation" evidence="12">
    <location>
        <begin position="337"/>
        <end position="444"/>
    </location>
</feature>
<dbReference type="AlphaFoldDB" id="N9TVM7"/>
<reference evidence="14 15" key="1">
    <citation type="journal article" date="2013" name="Genome Announc.">
        <title>Draft Genome Sequences of Mycoplasma alkalescens, Mycoplasma arginini, and Mycoplasma bovigenitalium, Three Species with Equivocal Pathogenic Status for Cattle.</title>
        <authorList>
            <person name="Manso-Silvan L."/>
            <person name="Tardy F."/>
            <person name="Baranowski E."/>
            <person name="Barre A."/>
            <person name="Blanchard A."/>
            <person name="Breton M."/>
            <person name="Couture C."/>
            <person name="Citti C."/>
            <person name="Dordet-Frisoni E."/>
            <person name="Dupuy V."/>
            <person name="Gaurivaud P."/>
            <person name="Jacob D."/>
            <person name="Lemaitre C."/>
            <person name="Nikolski M."/>
            <person name="Nouvel L.X."/>
            <person name="Poumarat F."/>
            <person name="Thebault P."/>
            <person name="Theil S."/>
            <person name="Thiaucourt F."/>
            <person name="Sirand-Pugnet P."/>
        </authorList>
    </citation>
    <scope>NUCLEOTIDE SEQUENCE [LARGE SCALE GENOMIC DNA]</scope>
    <source>
        <strain evidence="14 15">51080</strain>
    </source>
</reference>
<keyword evidence="4 11" id="KW-0560">Oxidoreductase</keyword>
<dbReference type="Gene3D" id="3.50.50.60">
    <property type="entry name" value="FAD/NAD(P)-binding domain"/>
    <property type="match status" value="2"/>
</dbReference>
<evidence type="ECO:0000256" key="3">
    <source>
        <dbReference type="ARBA" id="ARBA00022827"/>
    </source>
</evidence>
<keyword evidence="2 11" id="KW-0285">Flavoprotein</keyword>
<dbReference type="PATRIC" id="fig|1188235.3.peg.163"/>
<evidence type="ECO:0000259" key="12">
    <source>
        <dbReference type="Pfam" id="PF02852"/>
    </source>
</evidence>
<dbReference type="PANTHER" id="PTHR22912">
    <property type="entry name" value="DISULFIDE OXIDOREDUCTASE"/>
    <property type="match status" value="1"/>
</dbReference>
<dbReference type="GO" id="GO:0050660">
    <property type="term" value="F:flavin adenine dinucleotide binding"/>
    <property type="evidence" value="ECO:0007669"/>
    <property type="project" value="TreeGrafter"/>
</dbReference>
<protein>
    <submittedName>
        <fullName evidence="14">Dihydrolipoyl dehydrogenase</fullName>
    </submittedName>
</protein>
<dbReference type="InterPro" id="IPR012999">
    <property type="entry name" value="Pyr_OxRdtase_I_AS"/>
</dbReference>
<dbReference type="Pfam" id="PF02852">
    <property type="entry name" value="Pyr_redox_dim"/>
    <property type="match status" value="1"/>
</dbReference>